<organism evidence="1 2">
    <name type="scientific">Ash yellows phytoplasma</name>
    <dbReference type="NCBI Taxonomy" id="35780"/>
    <lineage>
        <taxon>Bacteria</taxon>
        <taxon>Bacillati</taxon>
        <taxon>Mycoplasmatota</taxon>
        <taxon>Mollicutes</taxon>
        <taxon>Acholeplasmatales</taxon>
        <taxon>Acholeplasmataceae</taxon>
        <taxon>Candidatus Phytoplasma</taxon>
        <taxon>16SrVII (Ash yellows group)</taxon>
    </lineage>
</organism>
<dbReference type="Proteomes" id="UP001484199">
    <property type="component" value="Chromosome"/>
</dbReference>
<evidence type="ECO:0008006" key="3">
    <source>
        <dbReference type="Google" id="ProtNLM"/>
    </source>
</evidence>
<name>A0ABZ2UBU5_ASHYP</name>
<dbReference type="EMBL" id="CP146843">
    <property type="protein sequence ID" value="WYY26232.1"/>
    <property type="molecule type" value="Genomic_DNA"/>
</dbReference>
<sequence length="245" mass="28733">MTDNFEKELIKEITNSFEFAISKENNNRSSNKVNTIHSIIAQHLQQLLGCKYNVVTEYNGKNDKNTKIKGRYNDKKVDIAIKRKNDNKIISGIGIKFPLSNFHKNKNNYFENMLGETSNIRSNNIPYFQIMILLKMIPNFSDKKEPIPFTVVDEKLLENYATLSKDNITSFFHSPLKTLILILKDNIKVKKLEFKNKKEYFDFYKKNPFEFSFSDLDKIKFDSGVILNEYAVFIEKMSYLIKGFE</sequence>
<evidence type="ECO:0000313" key="2">
    <source>
        <dbReference type="Proteomes" id="UP001484199"/>
    </source>
</evidence>
<evidence type="ECO:0000313" key="1">
    <source>
        <dbReference type="EMBL" id="WYY26232.1"/>
    </source>
</evidence>
<dbReference type="RefSeq" id="WP_341266641.1">
    <property type="nucleotide sequence ID" value="NZ_CP146843.1"/>
</dbReference>
<proteinExistence type="predicted"/>
<gene>
    <name evidence="1" type="ORF">AshY1_00780</name>
</gene>
<keyword evidence="2" id="KW-1185">Reference proteome</keyword>
<accession>A0ABZ2UBU5</accession>
<reference evidence="1" key="1">
    <citation type="submission" date="2024-03" db="EMBL/GenBank/DDBJ databases">
        <title>The Complete Genome of 'Candidatus Phytoplasma fraxini' AshY1 from the Ash Yellows Group.</title>
        <authorList>
            <person name="Boehm J.W."/>
            <person name="Huettel B."/>
            <person name="Schneider B."/>
            <person name="Kube M."/>
        </authorList>
    </citation>
    <scope>NUCLEOTIDE SEQUENCE [LARGE SCALE GENOMIC DNA]</scope>
    <source>
        <strain evidence="1">AshY1</strain>
    </source>
</reference>
<protein>
    <recommendedName>
        <fullName evidence="3">Restriction endonuclease</fullName>
    </recommendedName>
</protein>